<dbReference type="Proteomes" id="UP000712281">
    <property type="component" value="Unassembled WGS sequence"/>
</dbReference>
<organism evidence="2 3">
    <name type="scientific">Brassica cretica</name>
    <name type="common">Mustard</name>
    <dbReference type="NCBI Taxonomy" id="69181"/>
    <lineage>
        <taxon>Eukaryota</taxon>
        <taxon>Viridiplantae</taxon>
        <taxon>Streptophyta</taxon>
        <taxon>Embryophyta</taxon>
        <taxon>Tracheophyta</taxon>
        <taxon>Spermatophyta</taxon>
        <taxon>Magnoliopsida</taxon>
        <taxon>eudicotyledons</taxon>
        <taxon>Gunneridae</taxon>
        <taxon>Pentapetalae</taxon>
        <taxon>rosids</taxon>
        <taxon>malvids</taxon>
        <taxon>Brassicales</taxon>
        <taxon>Brassicaceae</taxon>
        <taxon>Brassiceae</taxon>
        <taxon>Brassica</taxon>
    </lineage>
</organism>
<proteinExistence type="predicted"/>
<evidence type="ECO:0000313" key="2">
    <source>
        <dbReference type="EMBL" id="KAF2581888.1"/>
    </source>
</evidence>
<feature type="compositionally biased region" description="Polar residues" evidence="1">
    <location>
        <begin position="79"/>
        <end position="88"/>
    </location>
</feature>
<accession>A0A8S9JJ06</accession>
<feature type="compositionally biased region" description="Polar residues" evidence="1">
    <location>
        <begin position="99"/>
        <end position="110"/>
    </location>
</feature>
<reference evidence="2" key="1">
    <citation type="submission" date="2019-12" db="EMBL/GenBank/DDBJ databases">
        <title>Genome sequencing and annotation of Brassica cretica.</title>
        <authorList>
            <person name="Studholme D.J."/>
            <person name="Sarris P.F."/>
        </authorList>
    </citation>
    <scope>NUCLEOTIDE SEQUENCE</scope>
    <source>
        <strain evidence="2">PFS-001/15</strain>
        <tissue evidence="2">Leaf</tissue>
    </source>
</reference>
<evidence type="ECO:0000256" key="1">
    <source>
        <dbReference type="SAM" id="MobiDB-lite"/>
    </source>
</evidence>
<feature type="region of interest" description="Disordered" evidence="1">
    <location>
        <begin position="73"/>
        <end position="160"/>
    </location>
</feature>
<evidence type="ECO:0000313" key="3">
    <source>
        <dbReference type="Proteomes" id="UP000712281"/>
    </source>
</evidence>
<protein>
    <submittedName>
        <fullName evidence="2">Uncharacterized protein</fullName>
    </submittedName>
</protein>
<sequence length="160" mass="18048">MTPLVWYLEADIFPEDLNEVRKIKKRAAREQSKSCFSRRGKQGQCVTRVITPTPAPSKPVPVVVLLRKAEYGPCEKQNIPGSQGTPSPYASPRSKEETQGSPYNFRSYGSNDKKDARTPVQPKTDRCHNKHHPGSNQRSPDQNLWAPTQPQRPNTILERG</sequence>
<feature type="compositionally biased region" description="Basic and acidic residues" evidence="1">
    <location>
        <begin position="111"/>
        <end position="127"/>
    </location>
</feature>
<dbReference type="EMBL" id="QGKW02001660">
    <property type="protein sequence ID" value="KAF2581888.1"/>
    <property type="molecule type" value="Genomic_DNA"/>
</dbReference>
<gene>
    <name evidence="2" type="ORF">F2Q68_00004768</name>
</gene>
<comment type="caution">
    <text evidence="2">The sequence shown here is derived from an EMBL/GenBank/DDBJ whole genome shotgun (WGS) entry which is preliminary data.</text>
</comment>
<feature type="compositionally biased region" description="Polar residues" evidence="1">
    <location>
        <begin position="134"/>
        <end position="154"/>
    </location>
</feature>
<name>A0A8S9JJ06_BRACR</name>
<dbReference type="AlphaFoldDB" id="A0A8S9JJ06"/>